<dbReference type="EMBL" id="JAHDYR010000007">
    <property type="protein sequence ID" value="KAG9396109.1"/>
    <property type="molecule type" value="Genomic_DNA"/>
</dbReference>
<dbReference type="SUPFAM" id="SSF54001">
    <property type="entry name" value="Cysteine proteinases"/>
    <property type="match status" value="1"/>
</dbReference>
<dbReference type="PROSITE" id="PS00973">
    <property type="entry name" value="USP_2"/>
    <property type="match status" value="1"/>
</dbReference>
<dbReference type="InterPro" id="IPR028889">
    <property type="entry name" value="USP"/>
</dbReference>
<dbReference type="GO" id="GO:0005634">
    <property type="term" value="C:nucleus"/>
    <property type="evidence" value="ECO:0007669"/>
    <property type="project" value="TreeGrafter"/>
</dbReference>
<dbReference type="OrthoDB" id="289038at2759"/>
<dbReference type="InterPro" id="IPR001394">
    <property type="entry name" value="Peptidase_C19_UCH"/>
</dbReference>
<evidence type="ECO:0000313" key="3">
    <source>
        <dbReference type="Proteomes" id="UP000717585"/>
    </source>
</evidence>
<dbReference type="AlphaFoldDB" id="A0A8J6B7X5"/>
<accession>A0A8J6B7X5</accession>
<protein>
    <submittedName>
        <fullName evidence="2">Ubiquitin carboxyl-terminal hydrolase</fullName>
    </submittedName>
</protein>
<dbReference type="PROSITE" id="PS50235">
    <property type="entry name" value="USP_3"/>
    <property type="match status" value="1"/>
</dbReference>
<keyword evidence="3" id="KW-1185">Reference proteome</keyword>
<dbReference type="PANTHER" id="PTHR24006:SF937">
    <property type="entry name" value="UBIQUITIN CARBOXYL-TERMINAL HYDROLASE"/>
    <property type="match status" value="1"/>
</dbReference>
<dbReference type="GO" id="GO:0004843">
    <property type="term" value="F:cysteine-type deubiquitinase activity"/>
    <property type="evidence" value="ECO:0007669"/>
    <property type="project" value="InterPro"/>
</dbReference>
<gene>
    <name evidence="2" type="ORF">J8273_2461</name>
</gene>
<comment type="caution">
    <text evidence="2">The sequence shown here is derived from an EMBL/GenBank/DDBJ whole genome shotgun (WGS) entry which is preliminary data.</text>
</comment>
<organism evidence="2 3">
    <name type="scientific">Carpediemonas membranifera</name>
    <dbReference type="NCBI Taxonomy" id="201153"/>
    <lineage>
        <taxon>Eukaryota</taxon>
        <taxon>Metamonada</taxon>
        <taxon>Carpediemonas-like organisms</taxon>
        <taxon>Carpediemonas</taxon>
    </lineage>
</organism>
<dbReference type="InterPro" id="IPR038765">
    <property type="entry name" value="Papain-like_cys_pep_sf"/>
</dbReference>
<name>A0A8J6B7X5_9EUKA</name>
<feature type="domain" description="USP" evidence="1">
    <location>
        <begin position="187"/>
        <end position="499"/>
    </location>
</feature>
<dbReference type="PANTHER" id="PTHR24006">
    <property type="entry name" value="UBIQUITIN CARBOXYL-TERMINAL HYDROLASE"/>
    <property type="match status" value="1"/>
</dbReference>
<dbReference type="GO" id="GO:0005829">
    <property type="term" value="C:cytosol"/>
    <property type="evidence" value="ECO:0007669"/>
    <property type="project" value="TreeGrafter"/>
</dbReference>
<dbReference type="InterPro" id="IPR050164">
    <property type="entry name" value="Peptidase_C19"/>
</dbReference>
<dbReference type="Proteomes" id="UP000717585">
    <property type="component" value="Unassembled WGS sequence"/>
</dbReference>
<evidence type="ECO:0000313" key="2">
    <source>
        <dbReference type="EMBL" id="KAG9396109.1"/>
    </source>
</evidence>
<dbReference type="InterPro" id="IPR018200">
    <property type="entry name" value="USP_CS"/>
</dbReference>
<sequence>MSEAAESAGPNVDTIPHTLCSCYSRSMIDKAIVDQIARVVLGVHYAHDKDASMLEESIRSTYQSAVAHDVACCAKCGVFLNKNKMSSHAKKKKHTRIITFTGYVRCLVCGRSTRDPEIQSICSALERRIRHAYVQRLAPSTLPTPLFSHVQADVDENRHDPRVPPAVLDHCSQISVTSVMGGRPDVRGVVNLGLTCYFSSVICILVHNPHLRAMILGGALAPSESMHPSHMRTVKPTSFTAAFSKLACQMYRPPSPPTAVIPAEFLTSFWSLPTVCAIRNGEQQDAHEVLLHSLNAIHADLGGTSAVNCHCAIHSLFGGVIQTATYCSKCGLVVQRNFEPFLITSVPVPPGKDPSLLGALGVLMQGQNAPGKCPGEGCPSTSLVRKSELYKLPRTFIMHIKLFELTSSRVRKNAATVKFPLELCPSADISPAHSPAADGIVYDLQAVIVHVGTRMDSGHYITYVLVRGKWHLIDDSTVTVVDISTVLAVSPYLLVYVLREGVC</sequence>
<reference evidence="2" key="1">
    <citation type="submission" date="2021-05" db="EMBL/GenBank/DDBJ databases">
        <title>A free-living protist that lacks canonical eukaryotic 1 DNA replication and segregation systems.</title>
        <authorList>
            <person name="Salas-Leiva D.E."/>
            <person name="Tromer E.C."/>
            <person name="Curtis B.A."/>
            <person name="Jerlstrom-Hultqvist J."/>
            <person name="Kolisko M."/>
            <person name="Yi Z."/>
            <person name="Salas-Leiva J.S."/>
            <person name="Gallot-Lavallee L."/>
            <person name="Kops G.J.P.L."/>
            <person name="Archibald J.M."/>
            <person name="Simpson A.G.B."/>
            <person name="Roger A.J."/>
        </authorList>
    </citation>
    <scope>NUCLEOTIDE SEQUENCE</scope>
    <source>
        <strain evidence="2">BICM</strain>
    </source>
</reference>
<proteinExistence type="predicted"/>
<dbReference type="GO" id="GO:0016579">
    <property type="term" value="P:protein deubiquitination"/>
    <property type="evidence" value="ECO:0007669"/>
    <property type="project" value="InterPro"/>
</dbReference>
<dbReference type="Gene3D" id="3.90.70.10">
    <property type="entry name" value="Cysteine proteinases"/>
    <property type="match status" value="1"/>
</dbReference>
<dbReference type="Pfam" id="PF00443">
    <property type="entry name" value="UCH"/>
    <property type="match status" value="1"/>
</dbReference>
<keyword evidence="2" id="KW-0378">Hydrolase</keyword>
<evidence type="ECO:0000259" key="1">
    <source>
        <dbReference type="PROSITE" id="PS50235"/>
    </source>
</evidence>